<reference evidence="2" key="1">
    <citation type="submission" date="2022-11" db="EMBL/GenBank/DDBJ databases">
        <title>Whole genome sequence of Levilactobacillus brevis SMB091.</title>
        <authorList>
            <person name="Kim J.-M."/>
            <person name="Kim O.-C."/>
            <person name="Choi Y.H."/>
            <person name="Han N.S."/>
            <person name="Hurh B."/>
        </authorList>
    </citation>
    <scope>NUCLEOTIDE SEQUENCE</scope>
    <source>
        <strain evidence="2">SMB091</strain>
        <plasmid evidence="2">pBRV294</plasmid>
    </source>
</reference>
<accession>A0AB38X9W6</accession>
<dbReference type="EMBL" id="CP113126">
    <property type="protein sequence ID" value="WAD03271.1"/>
    <property type="molecule type" value="Genomic_DNA"/>
</dbReference>
<dbReference type="Proteomes" id="UP001164768">
    <property type="component" value="Plasmid pBRV294"/>
</dbReference>
<protein>
    <recommendedName>
        <fullName evidence="4">DUF3899 domain-containing protein</fullName>
    </recommendedName>
</protein>
<keyword evidence="1" id="KW-1133">Transmembrane helix</keyword>
<organism evidence="2 3">
    <name type="scientific">Levilactobacillus brevis</name>
    <name type="common">Lactobacillus brevis</name>
    <dbReference type="NCBI Taxonomy" id="1580"/>
    <lineage>
        <taxon>Bacteria</taxon>
        <taxon>Bacillati</taxon>
        <taxon>Bacillota</taxon>
        <taxon>Bacilli</taxon>
        <taxon>Lactobacillales</taxon>
        <taxon>Lactobacillaceae</taxon>
        <taxon>Levilactobacillus</taxon>
    </lineage>
</organism>
<feature type="transmembrane region" description="Helical" evidence="1">
    <location>
        <begin position="72"/>
        <end position="97"/>
    </location>
</feature>
<geneLocation type="plasmid" evidence="2 3">
    <name>pBRV294</name>
</geneLocation>
<gene>
    <name evidence="2" type="ORF">ORR04_14405</name>
</gene>
<feature type="transmembrane region" description="Helical" evidence="1">
    <location>
        <begin position="47"/>
        <end position="66"/>
    </location>
</feature>
<sequence>MKDSGLVRIKLVICHNKKSNLKTGKEDKRLHLKFIEDAIDRMASNSFLIKGWSITALGGLIAVYIGNQNKNWSYQLLVLTFALVIMFWGHDAYYLLLERRYRNLYEKVVDTDVEQIDYSMEPLDNGEKVWCVALAPILKFSYGIVFVVLLVILYIEK</sequence>
<evidence type="ECO:0000313" key="2">
    <source>
        <dbReference type="EMBL" id="WAD03271.1"/>
    </source>
</evidence>
<keyword evidence="1" id="KW-0812">Transmembrane</keyword>
<proteinExistence type="predicted"/>
<feature type="transmembrane region" description="Helical" evidence="1">
    <location>
        <begin position="129"/>
        <end position="155"/>
    </location>
</feature>
<evidence type="ECO:0008006" key="4">
    <source>
        <dbReference type="Google" id="ProtNLM"/>
    </source>
</evidence>
<evidence type="ECO:0000256" key="1">
    <source>
        <dbReference type="SAM" id="Phobius"/>
    </source>
</evidence>
<keyword evidence="2" id="KW-0614">Plasmid</keyword>
<keyword evidence="1" id="KW-0472">Membrane</keyword>
<dbReference type="RefSeq" id="WP_267668919.1">
    <property type="nucleotide sequence ID" value="NZ_CP113126.1"/>
</dbReference>
<evidence type="ECO:0000313" key="3">
    <source>
        <dbReference type="Proteomes" id="UP001164768"/>
    </source>
</evidence>
<dbReference type="AlphaFoldDB" id="A0AB38X9W6"/>
<name>A0AB38X9W6_LEVBR</name>